<sequence>MDLLQDLYLFLSREGRRDYKNRSDETFNQQPNREFDQLNKIDSFRIGKVHFPNLHQISIPE</sequence>
<dbReference type="AlphaFoldDB" id="A4QMA5"/>
<keyword evidence="1" id="KW-0934">Plastid</keyword>
<accession>A4QMA5</accession>
<keyword evidence="1" id="KW-0150">Chloroplast</keyword>
<geneLocation type="chloroplast" evidence="1"/>
<organism evidence="1">
    <name type="scientific">Pinus koraiensis</name>
    <name type="common">Korean pine</name>
    <dbReference type="NCBI Taxonomy" id="88728"/>
    <lineage>
        <taxon>Eukaryota</taxon>
        <taxon>Viridiplantae</taxon>
        <taxon>Streptophyta</taxon>
        <taxon>Embryophyta</taxon>
        <taxon>Tracheophyta</taxon>
        <taxon>Spermatophyta</taxon>
        <taxon>Pinopsida</taxon>
        <taxon>Pinidae</taxon>
        <taxon>Conifers I</taxon>
        <taxon>Pinales</taxon>
        <taxon>Pinaceae</taxon>
        <taxon>Pinus</taxon>
        <taxon>Pinus subgen. Strobus</taxon>
    </lineage>
</organism>
<evidence type="ECO:0000313" key="1">
    <source>
        <dbReference type="EMBL" id="ABP35442.1"/>
    </source>
</evidence>
<dbReference type="GeneID" id="5048570"/>
<reference evidence="1" key="1">
    <citation type="submission" date="2007-04" db="EMBL/GenBank/DDBJ databases">
        <authorList>
            <person name="Noh E.W."/>
            <person name="Lee J.S."/>
            <person name="Choi Y.I."/>
            <person name="Han M.S."/>
            <person name="Yi Y.S."/>
            <person name="Han S.U."/>
        </authorList>
    </citation>
    <scope>NUCLEOTIDE SEQUENCE</scope>
</reference>
<proteinExistence type="predicted"/>
<dbReference type="RefSeq" id="YP_001152199.1">
    <property type="nucleotide sequence ID" value="NC_004677.2"/>
</dbReference>
<protein>
    <submittedName>
        <fullName evidence="1">ORF61b</fullName>
    </submittedName>
</protein>
<name>A4QMA5_PINKO</name>
<dbReference type="EMBL" id="AY228468">
    <property type="protein sequence ID" value="ABP35442.1"/>
    <property type="molecule type" value="Genomic_DNA"/>
</dbReference>